<keyword evidence="9" id="KW-0902">Two-component regulatory system</keyword>
<dbReference type="CDD" id="cd00082">
    <property type="entry name" value="HisKA"/>
    <property type="match status" value="1"/>
</dbReference>
<evidence type="ECO:0000256" key="9">
    <source>
        <dbReference type="ARBA" id="ARBA00023012"/>
    </source>
</evidence>
<evidence type="ECO:0000313" key="12">
    <source>
        <dbReference type="EMBL" id="OIQ88555.1"/>
    </source>
</evidence>
<dbReference type="PANTHER" id="PTHR45436:SF15">
    <property type="entry name" value="SENSOR HISTIDINE KINASE CUSS"/>
    <property type="match status" value="1"/>
</dbReference>
<dbReference type="InterPro" id="IPR003594">
    <property type="entry name" value="HATPase_dom"/>
</dbReference>
<evidence type="ECO:0000256" key="10">
    <source>
        <dbReference type="ARBA" id="ARBA00023136"/>
    </source>
</evidence>
<dbReference type="InterPro" id="IPR036097">
    <property type="entry name" value="HisK_dim/P_sf"/>
</dbReference>
<dbReference type="GO" id="GO:0005886">
    <property type="term" value="C:plasma membrane"/>
    <property type="evidence" value="ECO:0007669"/>
    <property type="project" value="TreeGrafter"/>
</dbReference>
<protein>
    <recommendedName>
        <fullName evidence="3">histidine kinase</fullName>
        <ecNumber evidence="3">2.7.13.3</ecNumber>
    </recommendedName>
</protein>
<dbReference type="PANTHER" id="PTHR45436">
    <property type="entry name" value="SENSOR HISTIDINE KINASE YKOH"/>
    <property type="match status" value="1"/>
</dbReference>
<accession>A0A1J5RG12</accession>
<evidence type="ECO:0000256" key="4">
    <source>
        <dbReference type="ARBA" id="ARBA00022553"/>
    </source>
</evidence>
<evidence type="ECO:0000256" key="2">
    <source>
        <dbReference type="ARBA" id="ARBA00004141"/>
    </source>
</evidence>
<keyword evidence="6" id="KW-0812">Transmembrane</keyword>
<comment type="caution">
    <text evidence="12">The sequence shown here is derived from an EMBL/GenBank/DDBJ whole genome shotgun (WGS) entry which is preliminary data.</text>
</comment>
<dbReference type="Gene3D" id="3.30.565.10">
    <property type="entry name" value="Histidine kinase-like ATPase, C-terminal domain"/>
    <property type="match status" value="1"/>
</dbReference>
<dbReference type="InterPro" id="IPR005467">
    <property type="entry name" value="His_kinase_dom"/>
</dbReference>
<dbReference type="EC" id="2.7.13.3" evidence="3"/>
<dbReference type="SMART" id="SM00387">
    <property type="entry name" value="HATPase_c"/>
    <property type="match status" value="1"/>
</dbReference>
<evidence type="ECO:0000256" key="5">
    <source>
        <dbReference type="ARBA" id="ARBA00022679"/>
    </source>
</evidence>
<dbReference type="InterPro" id="IPR003661">
    <property type="entry name" value="HisK_dim/P_dom"/>
</dbReference>
<dbReference type="InterPro" id="IPR004358">
    <property type="entry name" value="Sig_transdc_His_kin-like_C"/>
</dbReference>
<evidence type="ECO:0000256" key="1">
    <source>
        <dbReference type="ARBA" id="ARBA00000085"/>
    </source>
</evidence>
<dbReference type="SUPFAM" id="SSF55874">
    <property type="entry name" value="ATPase domain of HSP90 chaperone/DNA topoisomerase II/histidine kinase"/>
    <property type="match status" value="1"/>
</dbReference>
<gene>
    <name evidence="12" type="primary">rssA_18</name>
    <name evidence="12" type="ORF">GALL_295860</name>
</gene>
<dbReference type="Pfam" id="PF02518">
    <property type="entry name" value="HATPase_c"/>
    <property type="match status" value="1"/>
</dbReference>
<organism evidence="12">
    <name type="scientific">mine drainage metagenome</name>
    <dbReference type="NCBI Taxonomy" id="410659"/>
    <lineage>
        <taxon>unclassified sequences</taxon>
        <taxon>metagenomes</taxon>
        <taxon>ecological metagenomes</taxon>
    </lineage>
</organism>
<evidence type="ECO:0000256" key="7">
    <source>
        <dbReference type="ARBA" id="ARBA00022777"/>
    </source>
</evidence>
<keyword evidence="7" id="KW-0418">Kinase</keyword>
<dbReference type="PRINTS" id="PR00344">
    <property type="entry name" value="BCTRLSENSOR"/>
</dbReference>
<dbReference type="PROSITE" id="PS50109">
    <property type="entry name" value="HIS_KIN"/>
    <property type="match status" value="1"/>
</dbReference>
<reference evidence="12" key="1">
    <citation type="submission" date="2016-10" db="EMBL/GenBank/DDBJ databases">
        <title>Sequence of Gallionella enrichment culture.</title>
        <authorList>
            <person name="Poehlein A."/>
            <person name="Muehling M."/>
            <person name="Daniel R."/>
        </authorList>
    </citation>
    <scope>NUCLEOTIDE SEQUENCE</scope>
</reference>
<name>A0A1J5RG12_9ZZZZ</name>
<dbReference type="InterPro" id="IPR050428">
    <property type="entry name" value="TCS_sensor_his_kinase"/>
</dbReference>
<evidence type="ECO:0000259" key="11">
    <source>
        <dbReference type="PROSITE" id="PS50109"/>
    </source>
</evidence>
<keyword evidence="8" id="KW-1133">Transmembrane helix</keyword>
<proteinExistence type="predicted"/>
<dbReference type="Pfam" id="PF00512">
    <property type="entry name" value="HisKA"/>
    <property type="match status" value="1"/>
</dbReference>
<comment type="subcellular location">
    <subcellularLocation>
        <location evidence="2">Membrane</location>
        <topology evidence="2">Multi-pass membrane protein</topology>
    </subcellularLocation>
</comment>
<dbReference type="InterPro" id="IPR036890">
    <property type="entry name" value="HATPase_C_sf"/>
</dbReference>
<dbReference type="CDD" id="cd00075">
    <property type="entry name" value="HATPase"/>
    <property type="match status" value="1"/>
</dbReference>
<sequence length="437" mass="47747">MNRSFRRRLVLQLGGAVVGLGLLAAAAQFVLAWRELRESQDDMLRQVATLALRHPGHEMSTAARGSLDDHDSRIHLAMLPIDPTPAWLGSATTPGLRTLDTRMGRMRVFVQRQGPYTAVVAQDTNARDELAWNGAVRALLPSLVLVPLLIWLIGRGVRREFEPVVHAARRLEALDAVQAPELELRGMPTEIQPFVDAIEGLLGRTRELMRQQQRFVAHAAHELRSPLTALALQARNLRHAKSLDEARLRLVPLEQGIERARKLSEQLLDLARIESGDAPRADVDLVALGRELLAMHFPVAEQRGIDLGMEAADVPRVVSSSRLLRTILGNAIDNALKYTPVGGEVTLRIAALGDGARCEIIDSGPGVEPSARDEAFKPFHRLADQEVGGTGLGLAIAREAARRIGAQISLHDRDDLRTGLVVRIDLPGVRAINGSAP</sequence>
<comment type="catalytic activity">
    <reaction evidence="1">
        <text>ATP + protein L-histidine = ADP + protein N-phospho-L-histidine.</text>
        <dbReference type="EC" id="2.7.13.3"/>
    </reaction>
</comment>
<evidence type="ECO:0000256" key="3">
    <source>
        <dbReference type="ARBA" id="ARBA00012438"/>
    </source>
</evidence>
<dbReference type="AlphaFoldDB" id="A0A1J5RG12"/>
<evidence type="ECO:0000256" key="8">
    <source>
        <dbReference type="ARBA" id="ARBA00022989"/>
    </source>
</evidence>
<dbReference type="GO" id="GO:0000155">
    <property type="term" value="F:phosphorelay sensor kinase activity"/>
    <property type="evidence" value="ECO:0007669"/>
    <property type="project" value="InterPro"/>
</dbReference>
<dbReference type="EMBL" id="MLJW01000368">
    <property type="protein sequence ID" value="OIQ88555.1"/>
    <property type="molecule type" value="Genomic_DNA"/>
</dbReference>
<keyword evidence="4" id="KW-0597">Phosphoprotein</keyword>
<dbReference type="SMART" id="SM00388">
    <property type="entry name" value="HisKA"/>
    <property type="match status" value="1"/>
</dbReference>
<feature type="domain" description="Histidine kinase" evidence="11">
    <location>
        <begin position="218"/>
        <end position="430"/>
    </location>
</feature>
<evidence type="ECO:0000256" key="6">
    <source>
        <dbReference type="ARBA" id="ARBA00022692"/>
    </source>
</evidence>
<keyword evidence="5 12" id="KW-0808">Transferase</keyword>
<dbReference type="SUPFAM" id="SSF47384">
    <property type="entry name" value="Homodimeric domain of signal transducing histidine kinase"/>
    <property type="match status" value="1"/>
</dbReference>
<keyword evidence="10" id="KW-0472">Membrane</keyword>
<dbReference type="Gene3D" id="1.10.287.130">
    <property type="match status" value="1"/>
</dbReference>